<gene>
    <name evidence="2" type="ORF">EEDITHA_LOCUS4832</name>
</gene>
<evidence type="ECO:0000256" key="1">
    <source>
        <dbReference type="SAM" id="MobiDB-lite"/>
    </source>
</evidence>
<comment type="caution">
    <text evidence="2">The sequence shown here is derived from an EMBL/GenBank/DDBJ whole genome shotgun (WGS) entry which is preliminary data.</text>
</comment>
<feature type="compositionally biased region" description="Polar residues" evidence="1">
    <location>
        <begin position="115"/>
        <end position="166"/>
    </location>
</feature>
<dbReference type="GO" id="GO:0003676">
    <property type="term" value="F:nucleic acid binding"/>
    <property type="evidence" value="ECO:0007669"/>
    <property type="project" value="InterPro"/>
</dbReference>
<dbReference type="AlphaFoldDB" id="A0AAU9TNW0"/>
<organism evidence="2 3">
    <name type="scientific">Euphydryas editha</name>
    <name type="common">Edith's checkerspot</name>
    <dbReference type="NCBI Taxonomy" id="104508"/>
    <lineage>
        <taxon>Eukaryota</taxon>
        <taxon>Metazoa</taxon>
        <taxon>Ecdysozoa</taxon>
        <taxon>Arthropoda</taxon>
        <taxon>Hexapoda</taxon>
        <taxon>Insecta</taxon>
        <taxon>Pterygota</taxon>
        <taxon>Neoptera</taxon>
        <taxon>Endopterygota</taxon>
        <taxon>Lepidoptera</taxon>
        <taxon>Glossata</taxon>
        <taxon>Ditrysia</taxon>
        <taxon>Papilionoidea</taxon>
        <taxon>Nymphalidae</taxon>
        <taxon>Nymphalinae</taxon>
        <taxon>Euphydryas</taxon>
    </lineage>
</organism>
<dbReference type="Gene3D" id="3.30.420.10">
    <property type="entry name" value="Ribonuclease H-like superfamily/Ribonuclease H"/>
    <property type="match status" value="1"/>
</dbReference>
<sequence length="285" mass="31832">MSKRVTCQRYKSSNKKPSGFLKTPVLNQRGKVLAIDLFGPLPRGENGEKWILLVEDTATRWMELFALKEATSEACDPSASNRDIALPEDAILIRSPSPTILSEFLIDEAVIATPQQPSSSARSTSGVISGNSSTPPVETFKEASTTYLEPATTTPPHEGASSIQKCQNKHGQPRLQTVEQKNLSILFIFEDSQKLRLGKPIEVHVAKKSQYILIWKFASMLNNVKKNAVDNQKKTNSQILQSALKQTENNLFMKKFHKLNNKAQVFLLLQLKLETKNQMHGMDLV</sequence>
<keyword evidence="3" id="KW-1185">Reference proteome</keyword>
<dbReference type="EMBL" id="CAKOGL010000007">
    <property type="protein sequence ID" value="CAH2088693.1"/>
    <property type="molecule type" value="Genomic_DNA"/>
</dbReference>
<protein>
    <submittedName>
        <fullName evidence="2">Uncharacterized protein</fullName>
    </submittedName>
</protein>
<evidence type="ECO:0000313" key="3">
    <source>
        <dbReference type="Proteomes" id="UP001153954"/>
    </source>
</evidence>
<name>A0AAU9TNW0_EUPED</name>
<proteinExistence type="predicted"/>
<dbReference type="Proteomes" id="UP001153954">
    <property type="component" value="Unassembled WGS sequence"/>
</dbReference>
<feature type="region of interest" description="Disordered" evidence="1">
    <location>
        <begin position="115"/>
        <end position="174"/>
    </location>
</feature>
<evidence type="ECO:0000313" key="2">
    <source>
        <dbReference type="EMBL" id="CAH2088693.1"/>
    </source>
</evidence>
<dbReference type="InterPro" id="IPR036397">
    <property type="entry name" value="RNaseH_sf"/>
</dbReference>
<accession>A0AAU9TNW0</accession>
<reference evidence="2" key="1">
    <citation type="submission" date="2022-03" db="EMBL/GenBank/DDBJ databases">
        <authorList>
            <person name="Tunstrom K."/>
        </authorList>
    </citation>
    <scope>NUCLEOTIDE SEQUENCE</scope>
</reference>